<comment type="caution">
    <text evidence="4">The sequence shown here is derived from an EMBL/GenBank/DDBJ whole genome shotgun (WGS) entry which is preliminary data.</text>
</comment>
<evidence type="ECO:0000259" key="3">
    <source>
        <dbReference type="SMART" id="SM00906"/>
    </source>
</evidence>
<feature type="domain" description="Xylanolytic transcriptional activator regulatory" evidence="3">
    <location>
        <begin position="245"/>
        <end position="318"/>
    </location>
</feature>
<protein>
    <recommendedName>
        <fullName evidence="3">Xylanolytic transcriptional activator regulatory domain-containing protein</fullName>
    </recommendedName>
</protein>
<dbReference type="PANTHER" id="PTHR46910">
    <property type="entry name" value="TRANSCRIPTION FACTOR PDR1"/>
    <property type="match status" value="1"/>
</dbReference>
<dbReference type="RefSeq" id="XP_022494326.1">
    <property type="nucleotide sequence ID" value="XM_022649710.1"/>
</dbReference>
<organism evidence="4 5">
    <name type="scientific">Fonsecaea nubica</name>
    <dbReference type="NCBI Taxonomy" id="856822"/>
    <lineage>
        <taxon>Eukaryota</taxon>
        <taxon>Fungi</taxon>
        <taxon>Dikarya</taxon>
        <taxon>Ascomycota</taxon>
        <taxon>Pezizomycotina</taxon>
        <taxon>Eurotiomycetes</taxon>
        <taxon>Chaetothyriomycetidae</taxon>
        <taxon>Chaetothyriales</taxon>
        <taxon>Herpotrichiellaceae</taxon>
        <taxon>Fonsecaea</taxon>
    </lineage>
</organism>
<dbReference type="GO" id="GO:0008270">
    <property type="term" value="F:zinc ion binding"/>
    <property type="evidence" value="ECO:0007669"/>
    <property type="project" value="InterPro"/>
</dbReference>
<proteinExistence type="predicted"/>
<dbReference type="Proteomes" id="UP000185904">
    <property type="component" value="Unassembled WGS sequence"/>
</dbReference>
<accession>A0A178BUU4</accession>
<keyword evidence="5" id="KW-1185">Reference proteome</keyword>
<gene>
    <name evidence="4" type="ORF">AYO20_11461</name>
</gene>
<keyword evidence="1" id="KW-0539">Nucleus</keyword>
<feature type="region of interest" description="Disordered" evidence="2">
    <location>
        <begin position="139"/>
        <end position="158"/>
    </location>
</feature>
<dbReference type="CDD" id="cd12148">
    <property type="entry name" value="fungal_TF_MHR"/>
    <property type="match status" value="1"/>
</dbReference>
<evidence type="ECO:0000256" key="2">
    <source>
        <dbReference type="SAM" id="MobiDB-lite"/>
    </source>
</evidence>
<dbReference type="InterPro" id="IPR050987">
    <property type="entry name" value="AtrR-like"/>
</dbReference>
<dbReference type="AlphaFoldDB" id="A0A178BUU4"/>
<dbReference type="SMART" id="SM00906">
    <property type="entry name" value="Fungal_trans"/>
    <property type="match status" value="1"/>
</dbReference>
<dbReference type="GO" id="GO:0003700">
    <property type="term" value="F:DNA-binding transcription factor activity"/>
    <property type="evidence" value="ECO:0007669"/>
    <property type="project" value="InterPro"/>
</dbReference>
<name>A0A178BUU4_9EURO</name>
<sequence>MRIRRLEEELSRARYAGHGGATLDAMPHSLSDHGTSLGLVARSPADMVDRPSTQAPALASSRSQIVNTSSPIHQPSAATELIGEAEATLEGPTSLIGHSRMAIGFLDMVAGVDRRKGFDFDTGELLNTLNQIVQALRMQDESPPGDRPATAGLPSHRNAEGMPPIAASVAAIRNAQDYIILNAALSYHEDSPSSRTFAEYKSTCLGNLETALSALPLHIPPSTEMTLALILGAVHAVDLLRPFWAWTLVSAAYNIAYVLGCHLGRPRLAEWCDNSNPSGMLFWVIYFLEKTLSLRLGRCSTIADGEITVMLPGGSPGFDYARSMVKLAQLSGKIYEKLYGVQARAAYRAQGTLPVRELSQELDEISQRSQKALQEWRLTGPSNDWRQVIDFLYASDNVLLHSMQTLIHRTVSAPSTVSSSTSLTAECIASAREALACHQSCPAVLAGVQSAFLSSYISWFIMLRPFTPFIVLFCHVLETGNQEDLGRMHRFIASMESVSPGSDAARKHQRLFQVFHDVALRYTQLKTTSALAHGDGGLHVSDEIGSCLTAMGFELPSEVTGGCNSGNDTSLLLGVADAAQPLDVDLSTAELLYWFQVNQQMVETDRMWL</sequence>
<dbReference type="OrthoDB" id="103819at2759"/>
<dbReference type="GeneID" id="34594842"/>
<dbReference type="EMBL" id="LVCJ01000156">
    <property type="protein sequence ID" value="OAL20934.1"/>
    <property type="molecule type" value="Genomic_DNA"/>
</dbReference>
<evidence type="ECO:0000256" key="1">
    <source>
        <dbReference type="ARBA" id="ARBA00023242"/>
    </source>
</evidence>
<reference evidence="4 5" key="1">
    <citation type="submission" date="2016-03" db="EMBL/GenBank/DDBJ databases">
        <title>The draft genome sequence of Fonsecaea nubica causative agent of cutaneous subcutaneous infection in human host.</title>
        <authorList>
            <person name="Costa F."/>
            <person name="Sybren D.H."/>
            <person name="Raittz R.T."/>
            <person name="Weiss V.A."/>
            <person name="Leao A.C."/>
            <person name="Gomes R."/>
            <person name="De Souza E.M."/>
            <person name="Pedrosa F.O."/>
            <person name="Steffens M.B."/>
            <person name="Bombassaro A."/>
            <person name="Tadra-Sfeir M.Z."/>
            <person name="Moreno L.F."/>
            <person name="Najafzadeh M.J."/>
            <person name="Felipe M.S."/>
            <person name="Teixeira M."/>
            <person name="Sun J."/>
            <person name="Xi L."/>
            <person name="Castro M.A."/>
            <person name="Vicente V.A."/>
        </authorList>
    </citation>
    <scope>NUCLEOTIDE SEQUENCE [LARGE SCALE GENOMIC DNA]</scope>
    <source>
        <strain evidence="4 5">CBS 269.64</strain>
    </source>
</reference>
<dbReference type="PANTHER" id="PTHR46910:SF5">
    <property type="entry name" value="ZN(II)2CYS6 TRANSCRIPTION FACTOR (EUROFUNG)"/>
    <property type="match status" value="1"/>
</dbReference>
<dbReference type="GO" id="GO:0003677">
    <property type="term" value="F:DNA binding"/>
    <property type="evidence" value="ECO:0007669"/>
    <property type="project" value="InterPro"/>
</dbReference>
<dbReference type="GO" id="GO:0006351">
    <property type="term" value="P:DNA-templated transcription"/>
    <property type="evidence" value="ECO:0007669"/>
    <property type="project" value="InterPro"/>
</dbReference>
<dbReference type="InterPro" id="IPR007219">
    <property type="entry name" value="XnlR_reg_dom"/>
</dbReference>
<evidence type="ECO:0000313" key="4">
    <source>
        <dbReference type="EMBL" id="OAL20934.1"/>
    </source>
</evidence>
<evidence type="ECO:0000313" key="5">
    <source>
        <dbReference type="Proteomes" id="UP000185904"/>
    </source>
</evidence>